<protein>
    <submittedName>
        <fullName evidence="1">Unannotated protein</fullName>
    </submittedName>
</protein>
<gene>
    <name evidence="1" type="ORF">UFOPK3461_00624</name>
</gene>
<name>A0A6J7E021_9ZZZZ</name>
<accession>A0A6J7E021</accession>
<proteinExistence type="predicted"/>
<dbReference type="Gene3D" id="3.20.20.70">
    <property type="entry name" value="Aldolase class I"/>
    <property type="match status" value="1"/>
</dbReference>
<reference evidence="1" key="1">
    <citation type="submission" date="2020-05" db="EMBL/GenBank/DDBJ databases">
        <authorList>
            <person name="Chiriac C."/>
            <person name="Salcher M."/>
            <person name="Ghai R."/>
            <person name="Kavagutti S V."/>
        </authorList>
    </citation>
    <scope>NUCLEOTIDE SEQUENCE</scope>
</reference>
<organism evidence="1">
    <name type="scientific">freshwater metagenome</name>
    <dbReference type="NCBI Taxonomy" id="449393"/>
    <lineage>
        <taxon>unclassified sequences</taxon>
        <taxon>metagenomes</taxon>
        <taxon>ecological metagenomes</taxon>
    </lineage>
</organism>
<evidence type="ECO:0000313" key="1">
    <source>
        <dbReference type="EMBL" id="CAB4876276.1"/>
    </source>
</evidence>
<sequence>MAFGLQAPATYSGKDFGSSGPGVYRTRQEYIAQMQTLIEQGELDIMLTSVSNAEALAKKPGNSKKITLGFRGNDASDIWSQRGTRYPATKSLPFSSVNLKKVRKFSDLALYSLTFNNDVEHDLRTLEDYKRFRIESAELGIRHFMEVFNPNAPVNLRESDYGSFVNDHIIRTLAGVTEEERPLFLKVAYNGFNNLRELSEHDSSLTVGILGGSSGTTRDTFELLHRAEQAGSRVAIFGRKIQRAESQTDIVRLFRPVIEGKLTPEQAVEDYHAALAKKQIPSIRSLTADLKITDKILLGE</sequence>
<dbReference type="InterPro" id="IPR013785">
    <property type="entry name" value="Aldolase_TIM"/>
</dbReference>
<dbReference type="AlphaFoldDB" id="A0A6J7E021"/>
<dbReference type="EMBL" id="CAFBLW010000040">
    <property type="protein sequence ID" value="CAB4876276.1"/>
    <property type="molecule type" value="Genomic_DNA"/>
</dbReference>